<reference evidence="1" key="1">
    <citation type="submission" date="2002-04" db="EMBL/GenBank/DDBJ databases">
        <authorList>
            <person name="Kim J.-G."/>
            <person name="Park B.K."/>
            <person name="Yoo C.-H."/>
            <person name="Hwang I."/>
        </authorList>
    </citation>
    <scope>NUCLEOTIDE SEQUENCE</scope>
    <source>
        <strain evidence="1">8ra</strain>
    </source>
</reference>
<name>Q83XF8_XANCG</name>
<reference evidence="1" key="2">
    <citation type="journal article" date="2003" name="J. Bacteriol.">
        <title>Characterization of the Xanthomonas axonopodis pv. glycines Hrp pathogenicity island.</title>
        <authorList>
            <person name="Kim J.G."/>
            <person name="Park B.K."/>
            <person name="Yoo C.H."/>
            <person name="Jeon E."/>
            <person name="Oh J."/>
            <person name="Hwang I."/>
        </authorList>
    </citation>
    <scope>NUCLEOTIDE SEQUENCE</scope>
    <source>
        <strain evidence="1">8ra</strain>
    </source>
</reference>
<evidence type="ECO:0000313" key="1">
    <source>
        <dbReference type="EMBL" id="AAP34335.1"/>
    </source>
</evidence>
<dbReference type="AlphaFoldDB" id="Q83XF8"/>
<sequence length="141" mass="15996">MRQPAGALIAVTAYIRYQFSRLSFSRNRCPTDSHRHASSALRRQSVIKSPDLLFRETPSQVSLRCWRDFFRRAIANHHAIVARLEAAAPTHRPCVMMPAQAVDMRPLAIALSSRHRQPLIVYPRYRADCQQPALAGDTTAM</sequence>
<organism evidence="1">
    <name type="scientific">Xanthomonas campestris pv. glycines</name>
    <dbReference type="NCBI Taxonomy" id="473421"/>
    <lineage>
        <taxon>Bacteria</taxon>
        <taxon>Pseudomonadati</taxon>
        <taxon>Pseudomonadota</taxon>
        <taxon>Gammaproteobacteria</taxon>
        <taxon>Lysobacterales</taxon>
        <taxon>Lysobacteraceae</taxon>
        <taxon>Xanthomonas</taxon>
    </lineage>
</organism>
<protein>
    <submittedName>
        <fullName evidence="1">HpaC</fullName>
    </submittedName>
</protein>
<gene>
    <name evidence="1" type="primary">hpaC</name>
</gene>
<accession>Q83XF8</accession>
<proteinExistence type="predicted"/>
<dbReference type="EMBL" id="AF499777">
    <property type="protein sequence ID" value="AAP34335.1"/>
    <property type="molecule type" value="Genomic_DNA"/>
</dbReference>